<feature type="non-terminal residue" evidence="1">
    <location>
        <position position="62"/>
    </location>
</feature>
<organism evidence="1 2">
    <name type="scientific">Durusdinium trenchii</name>
    <dbReference type="NCBI Taxonomy" id="1381693"/>
    <lineage>
        <taxon>Eukaryota</taxon>
        <taxon>Sar</taxon>
        <taxon>Alveolata</taxon>
        <taxon>Dinophyceae</taxon>
        <taxon>Suessiales</taxon>
        <taxon>Symbiodiniaceae</taxon>
        <taxon>Durusdinium</taxon>
    </lineage>
</organism>
<accession>A0ABP0K9F3</accession>
<proteinExistence type="predicted"/>
<sequence>MTAGRGSTRHDLCVLILRSEEAITDRWDSTMVKERFEQVAQCLDLPVLQAAVRHAELCFDAR</sequence>
<gene>
    <name evidence="1" type="ORF">SCF082_LOCUS16197</name>
</gene>
<dbReference type="EMBL" id="CAXAMM010010458">
    <property type="protein sequence ID" value="CAK9023415.1"/>
    <property type="molecule type" value="Genomic_DNA"/>
</dbReference>
<comment type="caution">
    <text evidence="1">The sequence shown here is derived from an EMBL/GenBank/DDBJ whole genome shotgun (WGS) entry which is preliminary data.</text>
</comment>
<reference evidence="1 2" key="1">
    <citation type="submission" date="2024-02" db="EMBL/GenBank/DDBJ databases">
        <authorList>
            <person name="Chen Y."/>
            <person name="Shah S."/>
            <person name="Dougan E. K."/>
            <person name="Thang M."/>
            <person name="Chan C."/>
        </authorList>
    </citation>
    <scope>NUCLEOTIDE SEQUENCE [LARGE SCALE GENOMIC DNA]</scope>
</reference>
<evidence type="ECO:0000313" key="1">
    <source>
        <dbReference type="EMBL" id="CAK9023415.1"/>
    </source>
</evidence>
<protein>
    <submittedName>
        <fullName evidence="1">6-hydroxynicotinate 3-monooxygenase</fullName>
    </submittedName>
</protein>
<keyword evidence="2" id="KW-1185">Reference proteome</keyword>
<dbReference type="Proteomes" id="UP001642464">
    <property type="component" value="Unassembled WGS sequence"/>
</dbReference>
<name>A0ABP0K9F3_9DINO</name>
<evidence type="ECO:0000313" key="2">
    <source>
        <dbReference type="Proteomes" id="UP001642464"/>
    </source>
</evidence>